<dbReference type="EC" id="6.3.3.2" evidence="5"/>
<comment type="similarity">
    <text evidence="1 5">Belongs to the 5-formyltetrahydrofolate cyclo-ligase family.</text>
</comment>
<keyword evidence="2 4" id="KW-0547">Nucleotide-binding</keyword>
<feature type="binding site" evidence="4">
    <location>
        <position position="49"/>
    </location>
    <ligand>
        <name>substrate</name>
    </ligand>
</feature>
<keyword evidence="6" id="KW-0436">Ligase</keyword>
<evidence type="ECO:0000256" key="1">
    <source>
        <dbReference type="ARBA" id="ARBA00010638"/>
    </source>
</evidence>
<keyword evidence="5" id="KW-0479">Metal-binding</keyword>
<evidence type="ECO:0000256" key="3">
    <source>
        <dbReference type="ARBA" id="ARBA00022840"/>
    </source>
</evidence>
<dbReference type="eggNOG" id="COG0212">
    <property type="taxonomic scope" value="Bacteria"/>
</dbReference>
<accession>G5JZJ4</accession>
<proteinExistence type="inferred from homology"/>
<dbReference type="NCBIfam" id="TIGR02727">
    <property type="entry name" value="MTHFS_bact"/>
    <property type="match status" value="1"/>
</dbReference>
<dbReference type="GO" id="GO:0005524">
    <property type="term" value="F:ATP binding"/>
    <property type="evidence" value="ECO:0007669"/>
    <property type="project" value="UniProtKB-KW"/>
</dbReference>
<evidence type="ECO:0000256" key="4">
    <source>
        <dbReference type="PIRSR" id="PIRSR006806-1"/>
    </source>
</evidence>
<evidence type="ECO:0000256" key="2">
    <source>
        <dbReference type="ARBA" id="ARBA00022741"/>
    </source>
</evidence>
<dbReference type="GO" id="GO:0046872">
    <property type="term" value="F:metal ion binding"/>
    <property type="evidence" value="ECO:0007669"/>
    <property type="project" value="UniProtKB-KW"/>
</dbReference>
<evidence type="ECO:0000313" key="7">
    <source>
        <dbReference type="Proteomes" id="UP000003330"/>
    </source>
</evidence>
<dbReference type="InterPro" id="IPR024185">
    <property type="entry name" value="FTHF_cligase-like_sf"/>
</dbReference>
<evidence type="ECO:0000313" key="6">
    <source>
        <dbReference type="EMBL" id="EHI70765.1"/>
    </source>
</evidence>
<sequence length="175" mass="19972">MTKKDYRKQVLEHLKAMPEAEKQSKDKALLEELTKSEAYQKARTIATYLAMPHEYQTQALIEQAIQDKKTVLIPKTYPQGKMIFVPYHLNELMKTAFGLLEPKSDVPFAKEAIDMIHVPGLVFNASGHRIGYGAGYYDRYLADYSGMTVSAIYKSQLRSFEPEDHDVAVSEVYCQ</sequence>
<dbReference type="AlphaFoldDB" id="G5JZJ4"/>
<evidence type="ECO:0000256" key="5">
    <source>
        <dbReference type="RuleBase" id="RU361279"/>
    </source>
</evidence>
<dbReference type="STRING" id="764299.STRIC_0706"/>
<dbReference type="RefSeq" id="WP_008087027.1">
    <property type="nucleotide sequence ID" value="NZ_AEUX02000001.1"/>
</dbReference>
<reference evidence="6 7" key="1">
    <citation type="journal article" date="2014" name="Int. J. Syst. Evol. Microbiol.">
        <title>Phylogenomics and the dynamic genome evolution of the genus Streptococcus.</title>
        <authorList>
            <consortium name="The Broad Institute Genome Sequencing Platform"/>
            <person name="Richards V.P."/>
            <person name="Palmer S.R."/>
            <person name="Pavinski Bitar P.D."/>
            <person name="Qin X."/>
            <person name="Weinstock G.M."/>
            <person name="Highlander S.K."/>
            <person name="Town C.D."/>
            <person name="Burne R.A."/>
            <person name="Stanhope M.J."/>
        </authorList>
    </citation>
    <scope>NUCLEOTIDE SEQUENCE [LARGE SCALE GENOMIC DNA]</scope>
    <source>
        <strain evidence="6 7">707-05</strain>
    </source>
</reference>
<comment type="catalytic activity">
    <reaction evidence="5">
        <text>(6S)-5-formyl-5,6,7,8-tetrahydrofolate + ATP = (6R)-5,10-methenyltetrahydrofolate + ADP + phosphate</text>
        <dbReference type="Rhea" id="RHEA:10488"/>
        <dbReference type="ChEBI" id="CHEBI:30616"/>
        <dbReference type="ChEBI" id="CHEBI:43474"/>
        <dbReference type="ChEBI" id="CHEBI:57455"/>
        <dbReference type="ChEBI" id="CHEBI:57457"/>
        <dbReference type="ChEBI" id="CHEBI:456216"/>
        <dbReference type="EC" id="6.3.3.2"/>
    </reaction>
</comment>
<feature type="binding site" evidence="4">
    <location>
        <begin position="3"/>
        <end position="7"/>
    </location>
    <ligand>
        <name>ATP</name>
        <dbReference type="ChEBI" id="CHEBI:30616"/>
    </ligand>
</feature>
<dbReference type="GO" id="GO:0009396">
    <property type="term" value="P:folic acid-containing compound biosynthetic process"/>
    <property type="evidence" value="ECO:0007669"/>
    <property type="project" value="TreeGrafter"/>
</dbReference>
<dbReference type="Pfam" id="PF01812">
    <property type="entry name" value="5-FTHF_cyc-lig"/>
    <property type="match status" value="1"/>
</dbReference>
<dbReference type="Proteomes" id="UP000003330">
    <property type="component" value="Unassembled WGS sequence"/>
</dbReference>
<dbReference type="GO" id="GO:0030272">
    <property type="term" value="F:5-formyltetrahydrofolate cyclo-ligase activity"/>
    <property type="evidence" value="ECO:0007669"/>
    <property type="project" value="UniProtKB-EC"/>
</dbReference>
<dbReference type="PANTHER" id="PTHR23407">
    <property type="entry name" value="ATPASE INHIBITOR/5-FORMYLTETRAHYDROFOLATE CYCLO-LIGASE"/>
    <property type="match status" value="1"/>
</dbReference>
<dbReference type="PANTHER" id="PTHR23407:SF1">
    <property type="entry name" value="5-FORMYLTETRAHYDROFOLATE CYCLO-LIGASE"/>
    <property type="match status" value="1"/>
</dbReference>
<dbReference type="GO" id="GO:0035999">
    <property type="term" value="P:tetrahydrofolate interconversion"/>
    <property type="evidence" value="ECO:0007669"/>
    <property type="project" value="TreeGrafter"/>
</dbReference>
<keyword evidence="5" id="KW-0460">Magnesium</keyword>
<dbReference type="InterPro" id="IPR002698">
    <property type="entry name" value="FTHF_cligase"/>
</dbReference>
<comment type="caution">
    <text evidence="6">The sequence shown here is derived from an EMBL/GenBank/DDBJ whole genome shotgun (WGS) entry which is preliminary data.</text>
</comment>
<keyword evidence="7" id="KW-1185">Reference proteome</keyword>
<dbReference type="Gene3D" id="3.40.50.10420">
    <property type="entry name" value="NagB/RpiA/CoA transferase-like"/>
    <property type="match status" value="1"/>
</dbReference>
<protein>
    <recommendedName>
        <fullName evidence="5">5-formyltetrahydrofolate cyclo-ligase</fullName>
        <ecNumber evidence="5">6.3.3.2</ecNumber>
    </recommendedName>
</protein>
<feature type="binding site" evidence="4">
    <location>
        <begin position="129"/>
        <end position="137"/>
    </location>
    <ligand>
        <name>ATP</name>
        <dbReference type="ChEBI" id="CHEBI:30616"/>
    </ligand>
</feature>
<dbReference type="EMBL" id="AEUX02000001">
    <property type="protein sequence ID" value="EHI70765.1"/>
    <property type="molecule type" value="Genomic_DNA"/>
</dbReference>
<dbReference type="InterPro" id="IPR037171">
    <property type="entry name" value="NagB/RpiA_transferase-like"/>
</dbReference>
<name>G5JZJ4_9STRE</name>
<gene>
    <name evidence="6" type="ORF">STRIC_0706</name>
</gene>
<keyword evidence="3 4" id="KW-0067">ATP-binding</keyword>
<dbReference type="PIRSF" id="PIRSF006806">
    <property type="entry name" value="FTHF_cligase"/>
    <property type="match status" value="1"/>
</dbReference>
<dbReference type="OrthoDB" id="9801938at2"/>
<organism evidence="6 7">
    <name type="scientific">Streptococcus ictaluri 707-05</name>
    <dbReference type="NCBI Taxonomy" id="764299"/>
    <lineage>
        <taxon>Bacteria</taxon>
        <taxon>Bacillati</taxon>
        <taxon>Bacillota</taxon>
        <taxon>Bacilli</taxon>
        <taxon>Lactobacillales</taxon>
        <taxon>Streptococcaceae</taxon>
        <taxon>Streptococcus</taxon>
    </lineage>
</organism>
<dbReference type="SUPFAM" id="SSF100950">
    <property type="entry name" value="NagB/RpiA/CoA transferase-like"/>
    <property type="match status" value="1"/>
</dbReference>
<feature type="binding site" evidence="4">
    <location>
        <position position="54"/>
    </location>
    <ligand>
        <name>substrate</name>
    </ligand>
</feature>
<comment type="cofactor">
    <cofactor evidence="5">
        <name>Mg(2+)</name>
        <dbReference type="ChEBI" id="CHEBI:18420"/>
    </cofactor>
</comment>